<organism evidence="3 4">
    <name type="scientific">Schumannella soli</name>
    <dbReference type="NCBI Taxonomy" id="2590779"/>
    <lineage>
        <taxon>Bacteria</taxon>
        <taxon>Bacillati</taxon>
        <taxon>Actinomycetota</taxon>
        <taxon>Actinomycetes</taxon>
        <taxon>Micrococcales</taxon>
        <taxon>Microbacteriaceae</taxon>
        <taxon>Schumannella</taxon>
    </lineage>
</organism>
<evidence type="ECO:0000313" key="3">
    <source>
        <dbReference type="EMBL" id="TPW74633.1"/>
    </source>
</evidence>
<dbReference type="InterPro" id="IPR011991">
    <property type="entry name" value="ArsR-like_HTH"/>
</dbReference>
<dbReference type="InterPro" id="IPR005149">
    <property type="entry name" value="Tscrpt_reg_PadR_N"/>
</dbReference>
<dbReference type="PANTHER" id="PTHR43252">
    <property type="entry name" value="TRANSCRIPTIONAL REGULATOR YQJI"/>
    <property type="match status" value="1"/>
</dbReference>
<protein>
    <submittedName>
        <fullName evidence="3">PadR family transcriptional regulator</fullName>
    </submittedName>
</protein>
<gene>
    <name evidence="3" type="ORF">FJ657_13690</name>
</gene>
<dbReference type="InterPro" id="IPR036390">
    <property type="entry name" value="WH_DNA-bd_sf"/>
</dbReference>
<sequence length="260" mass="27872">MTREHFSPAEGIPFRRRGDRRFGLEAHRARFGYLPHDARAHHGRDNEPHEHEAHGHGGRGRDGRGRGPRDYNRGIGTGFPAGGPFGGGFGPGGFGPGAGFGPGFPGGPGFGGRRGRRGKGDVRSAILSLLADGPSNGYGLMKAIAEKTDGAWRASPGSVYPTLQQLVDEELIVARGEGRGTEYELSDAGRGYLAENQEQVDAAWERTPRPTESMQELGESIGKLMGVIGQFHHGASEAQRKAAVEKLDEARRALYLILAE</sequence>
<evidence type="ECO:0000259" key="2">
    <source>
        <dbReference type="Pfam" id="PF03551"/>
    </source>
</evidence>
<proteinExistence type="predicted"/>
<dbReference type="AlphaFoldDB" id="A0A506XYE8"/>
<dbReference type="SUPFAM" id="SSF46785">
    <property type="entry name" value="Winged helix' DNA-binding domain"/>
    <property type="match status" value="1"/>
</dbReference>
<dbReference type="Gene3D" id="1.10.10.10">
    <property type="entry name" value="Winged helix-like DNA-binding domain superfamily/Winged helix DNA-binding domain"/>
    <property type="match status" value="1"/>
</dbReference>
<name>A0A506XYE8_9MICO</name>
<evidence type="ECO:0000313" key="4">
    <source>
        <dbReference type="Proteomes" id="UP000316252"/>
    </source>
</evidence>
<feature type="compositionally biased region" description="Basic and acidic residues" evidence="1">
    <location>
        <begin position="36"/>
        <end position="72"/>
    </location>
</feature>
<dbReference type="CDD" id="cd00090">
    <property type="entry name" value="HTH_ARSR"/>
    <property type="match status" value="1"/>
</dbReference>
<feature type="region of interest" description="Disordered" evidence="1">
    <location>
        <begin position="33"/>
        <end position="73"/>
    </location>
</feature>
<reference evidence="3 4" key="1">
    <citation type="submission" date="2019-06" db="EMBL/GenBank/DDBJ databases">
        <authorList>
            <person name="Li F."/>
        </authorList>
    </citation>
    <scope>NUCLEOTIDE SEQUENCE [LARGE SCALE GENOMIC DNA]</scope>
    <source>
        <strain evidence="3 4">10F1D-1</strain>
    </source>
</reference>
<dbReference type="EMBL" id="VHQG01000004">
    <property type="protein sequence ID" value="TPW74633.1"/>
    <property type="molecule type" value="Genomic_DNA"/>
</dbReference>
<keyword evidence="4" id="KW-1185">Reference proteome</keyword>
<dbReference type="InterPro" id="IPR036388">
    <property type="entry name" value="WH-like_DNA-bd_sf"/>
</dbReference>
<dbReference type="RefSeq" id="WP_141164271.1">
    <property type="nucleotide sequence ID" value="NZ_VHQG01000004.1"/>
</dbReference>
<comment type="caution">
    <text evidence="3">The sequence shown here is derived from an EMBL/GenBank/DDBJ whole genome shotgun (WGS) entry which is preliminary data.</text>
</comment>
<dbReference type="OrthoDB" id="1683430at2"/>
<dbReference type="Pfam" id="PF03551">
    <property type="entry name" value="PadR"/>
    <property type="match status" value="1"/>
</dbReference>
<dbReference type="Proteomes" id="UP000316252">
    <property type="component" value="Unassembled WGS sequence"/>
</dbReference>
<dbReference type="PANTHER" id="PTHR43252:SF2">
    <property type="entry name" value="TRANSCRIPTION REGULATOR, PADR-LIKE FAMILY"/>
    <property type="match status" value="1"/>
</dbReference>
<evidence type="ECO:0000256" key="1">
    <source>
        <dbReference type="SAM" id="MobiDB-lite"/>
    </source>
</evidence>
<accession>A0A506XYE8</accession>
<feature type="domain" description="Transcription regulator PadR N-terminal" evidence="2">
    <location>
        <begin position="126"/>
        <end position="195"/>
    </location>
</feature>